<dbReference type="AlphaFoldDB" id="A0A5J5B8B0"/>
<feature type="region of interest" description="Disordered" evidence="1">
    <location>
        <begin position="540"/>
        <end position="559"/>
    </location>
</feature>
<evidence type="ECO:0008006" key="5">
    <source>
        <dbReference type="Google" id="ProtNLM"/>
    </source>
</evidence>
<feature type="transmembrane region" description="Helical" evidence="2">
    <location>
        <begin position="46"/>
        <end position="70"/>
    </location>
</feature>
<feature type="compositionally biased region" description="Polar residues" evidence="1">
    <location>
        <begin position="382"/>
        <end position="399"/>
    </location>
</feature>
<dbReference type="Proteomes" id="UP000325577">
    <property type="component" value="Linkage Group LG15"/>
</dbReference>
<proteinExistence type="predicted"/>
<keyword evidence="2" id="KW-0472">Membrane</keyword>
<dbReference type="PANTHER" id="PTHR34112:SF18">
    <property type="entry name" value="C-JUN-AMINO-TERMINAL KINASE-INTERACTING PROTEIN"/>
    <property type="match status" value="1"/>
</dbReference>
<reference evidence="3 4" key="1">
    <citation type="submission" date="2019-09" db="EMBL/GenBank/DDBJ databases">
        <title>A chromosome-level genome assembly of the Chinese tupelo Nyssa sinensis.</title>
        <authorList>
            <person name="Yang X."/>
            <person name="Kang M."/>
            <person name="Yang Y."/>
            <person name="Xiong H."/>
            <person name="Wang M."/>
            <person name="Zhang Z."/>
            <person name="Wang Z."/>
            <person name="Wu H."/>
            <person name="Ma T."/>
            <person name="Liu J."/>
            <person name="Xi Z."/>
        </authorList>
    </citation>
    <scope>NUCLEOTIDE SEQUENCE [LARGE SCALE GENOMIC DNA]</scope>
    <source>
        <strain evidence="3">J267</strain>
        <tissue evidence="3">Leaf</tissue>
    </source>
</reference>
<keyword evidence="4" id="KW-1185">Reference proteome</keyword>
<dbReference type="OrthoDB" id="848545at2759"/>
<dbReference type="PANTHER" id="PTHR34112">
    <property type="entry name" value="C-JUN-AMINO-TERMINAL KINASE-INTERACTING PROTEIN"/>
    <property type="match status" value="1"/>
</dbReference>
<feature type="compositionally biased region" description="Polar residues" evidence="1">
    <location>
        <begin position="547"/>
        <end position="558"/>
    </location>
</feature>
<dbReference type="EMBL" id="CM018038">
    <property type="protein sequence ID" value="KAA8538556.1"/>
    <property type="molecule type" value="Genomic_DNA"/>
</dbReference>
<evidence type="ECO:0000256" key="1">
    <source>
        <dbReference type="SAM" id="MobiDB-lite"/>
    </source>
</evidence>
<feature type="compositionally biased region" description="Polar residues" evidence="1">
    <location>
        <begin position="80"/>
        <end position="90"/>
    </location>
</feature>
<feature type="region of interest" description="Disordered" evidence="1">
    <location>
        <begin position="636"/>
        <end position="662"/>
    </location>
</feature>
<protein>
    <recommendedName>
        <fullName evidence="5">Mediator of RNA polymerase II transcription subunit 1</fullName>
    </recommendedName>
</protein>
<organism evidence="3 4">
    <name type="scientific">Nyssa sinensis</name>
    <dbReference type="NCBI Taxonomy" id="561372"/>
    <lineage>
        <taxon>Eukaryota</taxon>
        <taxon>Viridiplantae</taxon>
        <taxon>Streptophyta</taxon>
        <taxon>Embryophyta</taxon>
        <taxon>Tracheophyta</taxon>
        <taxon>Spermatophyta</taxon>
        <taxon>Magnoliopsida</taxon>
        <taxon>eudicotyledons</taxon>
        <taxon>Gunneridae</taxon>
        <taxon>Pentapetalae</taxon>
        <taxon>asterids</taxon>
        <taxon>Cornales</taxon>
        <taxon>Nyssaceae</taxon>
        <taxon>Nyssa</taxon>
    </lineage>
</organism>
<feature type="region of interest" description="Disordered" evidence="1">
    <location>
        <begin position="80"/>
        <end position="139"/>
    </location>
</feature>
<keyword evidence="2" id="KW-1133">Transmembrane helix</keyword>
<evidence type="ECO:0000313" key="3">
    <source>
        <dbReference type="EMBL" id="KAA8538556.1"/>
    </source>
</evidence>
<gene>
    <name evidence="3" type="ORF">F0562_028250</name>
</gene>
<evidence type="ECO:0000313" key="4">
    <source>
        <dbReference type="Proteomes" id="UP000325577"/>
    </source>
</evidence>
<feature type="compositionally biased region" description="Low complexity" evidence="1">
    <location>
        <begin position="106"/>
        <end position="117"/>
    </location>
</feature>
<accession>A0A5J5B8B0</accession>
<sequence>MERSEPTLVPEWLRTIGTGSVTGGGNSAHHFASSSSHSGTVTLPTFTYCCFALHLLLFYNIFLASIVYVFCILEDALSSAPSTRNRPSRSTTDKDTPHSTFLVRTSSSNSRCSSSSNGYTKHPYSSFTRSHRDKNRDKEKERSFIGDLLDYDCSQSSDPLGNILISRGEKDSLWHSHSMVSRKPSDVLPWRAVDSRNGGNNIHDNTNGVLSGGSIVSGIQKVAFEKDFPTLGTEEKQGVSDIGRVSSPILSTAVQSLPVGSSGFIGGEGWTSALAEVPLRIGSNSLGTSSVQQSFVATPSPGASSAMTGLNMAEALSQAPSRARTSMQLPDKTQRLEELAIKQSRQLRPMTPSMPKASVLNSSDKSKPKTAARTSEMVVATKSVQQQPHSSQLANQSLRGGQVKSDAPRTSHAGKFLVLKPVWENGISSTSKDVSSPTNNASRVANTQLAVAPSAPSAPVRGPNTPKLSTVERNAAALALNPLGTLEKRPSLSQAQSRSDFFNLMRRKTSTNASAAVPDSGAADLSPTVEKSGEVVKEVSAPVSPCETENGSGVTSNGDTHEEIQRFSDAGEKNLGLNGTVYPDEEEAAFLRSLGWEENAGEDEGLTEEEINTFYQEYMNLRPSLKLCRGVQPKLSTLSESHATSSSRASSELSSSDSESEA</sequence>
<evidence type="ECO:0000256" key="2">
    <source>
        <dbReference type="SAM" id="Phobius"/>
    </source>
</evidence>
<name>A0A5J5B8B0_9ASTE</name>
<keyword evidence="2" id="KW-0812">Transmembrane</keyword>
<feature type="region of interest" description="Disordered" evidence="1">
    <location>
        <begin position="342"/>
        <end position="410"/>
    </location>
</feature>